<keyword evidence="3" id="KW-1185">Reference proteome</keyword>
<feature type="domain" description="KTSC" evidence="1">
    <location>
        <begin position="7"/>
        <end position="64"/>
    </location>
</feature>
<evidence type="ECO:0000313" key="3">
    <source>
        <dbReference type="Proteomes" id="UP000199187"/>
    </source>
</evidence>
<reference evidence="3" key="1">
    <citation type="submission" date="2016-10" db="EMBL/GenBank/DDBJ databases">
        <authorList>
            <person name="Varghese N."/>
            <person name="Submissions S."/>
        </authorList>
    </citation>
    <scope>NUCLEOTIDE SEQUENCE [LARGE SCALE GENOMIC DNA]</scope>
    <source>
        <strain evidence="3">Ah-143</strain>
    </source>
</reference>
<protein>
    <submittedName>
        <fullName evidence="2">KTSC domain-containing protein</fullName>
    </submittedName>
</protein>
<dbReference type="RefSeq" id="WP_090120518.1">
    <property type="nucleotide sequence ID" value="NZ_CP045300.1"/>
</dbReference>
<proteinExistence type="predicted"/>
<dbReference type="OrthoDB" id="8612029at2"/>
<accession>A0A1I7A223</accession>
<gene>
    <name evidence="2" type="ORF">SAMN05192562_1011521</name>
</gene>
<dbReference type="AlphaFoldDB" id="A0A1I7A223"/>
<dbReference type="InterPro" id="IPR025309">
    <property type="entry name" value="KTSC_dom"/>
</dbReference>
<sequence length="70" mass="8133">MRHHPVTSSRISSIGYDSRDHTLEICFHDKSIYQYQNVPERIFTVFLSVVSKGRFYDGVVKGKFPEKKVA</sequence>
<organism evidence="2 3">
    <name type="scientific">Kosakonia arachidis</name>
    <dbReference type="NCBI Taxonomy" id="551989"/>
    <lineage>
        <taxon>Bacteria</taxon>
        <taxon>Pseudomonadati</taxon>
        <taxon>Pseudomonadota</taxon>
        <taxon>Gammaproteobacteria</taxon>
        <taxon>Enterobacterales</taxon>
        <taxon>Enterobacteriaceae</taxon>
        <taxon>Kosakonia</taxon>
    </lineage>
</organism>
<evidence type="ECO:0000259" key="1">
    <source>
        <dbReference type="Pfam" id="PF13619"/>
    </source>
</evidence>
<name>A0A1I7A223_9ENTR</name>
<dbReference type="EMBL" id="FPAU01000001">
    <property type="protein sequence ID" value="SFT68975.1"/>
    <property type="molecule type" value="Genomic_DNA"/>
</dbReference>
<dbReference type="Pfam" id="PF13619">
    <property type="entry name" value="KTSC"/>
    <property type="match status" value="1"/>
</dbReference>
<evidence type="ECO:0000313" key="2">
    <source>
        <dbReference type="EMBL" id="SFT68975.1"/>
    </source>
</evidence>
<dbReference type="Proteomes" id="UP000199187">
    <property type="component" value="Unassembled WGS sequence"/>
</dbReference>